<evidence type="ECO:0000313" key="4">
    <source>
        <dbReference type="Proteomes" id="UP001190700"/>
    </source>
</evidence>
<dbReference type="Gene3D" id="3.40.50.2300">
    <property type="match status" value="1"/>
</dbReference>
<sequence>RMTGVIAPGLATGAGHRSCSGGHATRGVLQQGDAMAPHIGVAAEGMRHVACCSRVTPWLPQNGVAAEGMRHVACCSRVTPWLPTSALQRRACDDGDEGACWQELLKVKPHQRYKDLLSAEGMKVLNPTHGGDAMTALSVENHRRKSLEGLQLVSGGESSRGREHTLQMMREFGLEVDRKLVEVPARILPAPILQLSDPESTAHPNTVQPIEASWGNQSQGSIADVALRRMRVLGVLVLTGEYGTPHVIQNIEGLLEDMGRRGLVRNDVQLWRRLVEVVPGGGRDSVDPELVVRCLRRLKDKGDAYGCKLDTVMCVMPGERGSSANIAARAAILHTCDIELGLLTLLVRKSGFCPSDKGKGKGKDKGKRKGNAKGAEGLFTDKMYTRNLQIKWNTKLGGSHTLWDRHAAERHLAMPQELLGQPTIVMGGDSTRPTTGAGIAAIAGIFAPSCPSLARPLSQLVSRPNCHLSPLSTGYECLLPSGAQAAHESTGTFELLEMNAASALLPLPCCLVLSQPLHTPSIPPSTPHPRSLLASISPN</sequence>
<protein>
    <submittedName>
        <fullName evidence="3">Argonaute 5</fullName>
    </submittedName>
</protein>
<feature type="region of interest" description="Disordered" evidence="1">
    <location>
        <begin position="520"/>
        <end position="539"/>
    </location>
</feature>
<accession>A0AAE0C117</accession>
<feature type="non-terminal residue" evidence="3">
    <location>
        <position position="1"/>
    </location>
</feature>
<evidence type="ECO:0000313" key="3">
    <source>
        <dbReference type="EMBL" id="KAK3245555.1"/>
    </source>
</evidence>
<name>A0AAE0C117_9CHLO</name>
<dbReference type="AlphaFoldDB" id="A0AAE0C117"/>
<gene>
    <name evidence="3" type="ORF">CYMTET_44879</name>
</gene>
<organism evidence="3 4">
    <name type="scientific">Cymbomonas tetramitiformis</name>
    <dbReference type="NCBI Taxonomy" id="36881"/>
    <lineage>
        <taxon>Eukaryota</taxon>
        <taxon>Viridiplantae</taxon>
        <taxon>Chlorophyta</taxon>
        <taxon>Pyramimonadophyceae</taxon>
        <taxon>Pyramimonadales</taxon>
        <taxon>Pyramimonadaceae</taxon>
        <taxon>Cymbomonas</taxon>
    </lineage>
</organism>
<dbReference type="PANTHER" id="PTHR22891">
    <property type="entry name" value="EUKARYOTIC TRANSLATION INITIATION FACTOR 2C"/>
    <property type="match status" value="1"/>
</dbReference>
<dbReference type="Proteomes" id="UP001190700">
    <property type="component" value="Unassembled WGS sequence"/>
</dbReference>
<feature type="domain" description="Argonaute linker 2" evidence="2">
    <location>
        <begin position="167"/>
        <end position="194"/>
    </location>
</feature>
<dbReference type="InterPro" id="IPR032472">
    <property type="entry name" value="ArgoL2"/>
</dbReference>
<comment type="caution">
    <text evidence="3">The sequence shown here is derived from an EMBL/GenBank/DDBJ whole genome shotgun (WGS) entry which is preliminary data.</text>
</comment>
<dbReference type="EMBL" id="LGRX02030539">
    <property type="protein sequence ID" value="KAK3245555.1"/>
    <property type="molecule type" value="Genomic_DNA"/>
</dbReference>
<proteinExistence type="predicted"/>
<keyword evidence="4" id="KW-1185">Reference proteome</keyword>
<evidence type="ECO:0000256" key="1">
    <source>
        <dbReference type="SAM" id="MobiDB-lite"/>
    </source>
</evidence>
<evidence type="ECO:0000259" key="2">
    <source>
        <dbReference type="Pfam" id="PF16488"/>
    </source>
</evidence>
<reference evidence="3 4" key="1">
    <citation type="journal article" date="2015" name="Genome Biol. Evol.">
        <title>Comparative Genomics of a Bacterivorous Green Alga Reveals Evolutionary Causalities and Consequences of Phago-Mixotrophic Mode of Nutrition.</title>
        <authorList>
            <person name="Burns J.A."/>
            <person name="Paasch A."/>
            <person name="Narechania A."/>
            <person name="Kim E."/>
        </authorList>
    </citation>
    <scope>NUCLEOTIDE SEQUENCE [LARGE SCALE GENOMIC DNA]</scope>
    <source>
        <strain evidence="3 4">PLY_AMNH</strain>
    </source>
</reference>
<dbReference type="Pfam" id="PF16488">
    <property type="entry name" value="ArgoL2"/>
    <property type="match status" value="1"/>
</dbReference>